<organism evidence="1 2">
    <name type="scientific">Flavobacterium croceum DSM 17960</name>
    <dbReference type="NCBI Taxonomy" id="1121886"/>
    <lineage>
        <taxon>Bacteria</taxon>
        <taxon>Pseudomonadati</taxon>
        <taxon>Bacteroidota</taxon>
        <taxon>Flavobacteriia</taxon>
        <taxon>Flavobacteriales</taxon>
        <taxon>Flavobacteriaceae</taxon>
        <taxon>Flavobacterium</taxon>
    </lineage>
</organism>
<dbReference type="EMBL" id="PQNY01000017">
    <property type="protein sequence ID" value="POS00918.1"/>
    <property type="molecule type" value="Genomic_DNA"/>
</dbReference>
<sequence>MVAIKLNEIIPKIIKHCDFEKYLTKNGYVKTQRNLPDGAIAFYEKNMGFVNDTILLSNIEGKTTYYSMSFKDKGDIINFVTNRIELLEPYFFFDADKDNLIEACKKLIAFISEQDSDIPDTALSQSITQQQFKNIVKNAFTAYYNAKDDIFSYEVFDYFNISAETIQDAVFVNKIFSTVGLKINQKLYNSVNISFPIYDIDDNECGLHSINVIEFEEGNQKIIDFFVPGADKTGIWHSEAPEQFVNATTKVTIVNSPIEALAHSDYCGDKRYYISIYDINQSTIEIIKKKLKQFNYYNIYLSLSIENINFDKEIKLLSYLLDINIKFNHNYNNTFSIVIDKAHEKEYLDMIKEIKNINNDIIQYSLNALGRSSNTYLENLIITVSTDASDNLLINVPKNYKTFYKIETALCKIFNKKTTIIIEKPKYMNWVNQNKFGNRIANFTELVEKNEILIYN</sequence>
<accession>A0A2S4N5B2</accession>
<keyword evidence="2" id="KW-1185">Reference proteome</keyword>
<dbReference type="OrthoDB" id="1032058at2"/>
<dbReference type="AlphaFoldDB" id="A0A2S4N5B2"/>
<dbReference type="RefSeq" id="WP_103726875.1">
    <property type="nucleotide sequence ID" value="NZ_PQNY01000017.1"/>
</dbReference>
<gene>
    <name evidence="1" type="ORF">Q361_11721</name>
</gene>
<reference evidence="1 2" key="1">
    <citation type="submission" date="2018-01" db="EMBL/GenBank/DDBJ databases">
        <title>Genomic Encyclopedia of Type Strains, Phase I: the one thousand microbial genomes (KMG-I) project.</title>
        <authorList>
            <person name="Goeker M."/>
        </authorList>
    </citation>
    <scope>NUCLEOTIDE SEQUENCE [LARGE SCALE GENOMIC DNA]</scope>
    <source>
        <strain evidence="1 2">DSM 17960</strain>
    </source>
</reference>
<dbReference type="Proteomes" id="UP000237056">
    <property type="component" value="Unassembled WGS sequence"/>
</dbReference>
<comment type="caution">
    <text evidence="1">The sequence shown here is derived from an EMBL/GenBank/DDBJ whole genome shotgun (WGS) entry which is preliminary data.</text>
</comment>
<proteinExistence type="predicted"/>
<evidence type="ECO:0000313" key="2">
    <source>
        <dbReference type="Proteomes" id="UP000237056"/>
    </source>
</evidence>
<protein>
    <submittedName>
        <fullName evidence="1">Uncharacterized protein</fullName>
    </submittedName>
</protein>
<evidence type="ECO:0000313" key="1">
    <source>
        <dbReference type="EMBL" id="POS00918.1"/>
    </source>
</evidence>
<name>A0A2S4N5B2_9FLAO</name>